<proteinExistence type="predicted"/>
<sequence length="250" mass="28285">MKFLCLHGAFSSADSFSVLLAPLEQELGVHKVSLRYLDGPYEIKKGPDGYDAFRTWFGPPPHYRWIYTVDEEYQNLVSRLRCYQPGETAEDVIRYLRGDNYQRLSSEKLKQHTGKVFDFLCRILDEDPELEGILGYSEGAHAAATFILNEMQKAKRRIKCAIFFHGSPPFGPDGELVLADETELRIDIPTLHIVGANDPYKPGAVALYNVCDSRNSEFFDVAIGHTIPRSTLVVNELVEVIQDLVERTQG</sequence>
<gene>
    <name evidence="3" type="ORF">GOMPHAMPRED_007033</name>
</gene>
<organism evidence="3 4">
    <name type="scientific">Gomphillus americanus</name>
    <dbReference type="NCBI Taxonomy" id="1940652"/>
    <lineage>
        <taxon>Eukaryota</taxon>
        <taxon>Fungi</taxon>
        <taxon>Dikarya</taxon>
        <taxon>Ascomycota</taxon>
        <taxon>Pezizomycotina</taxon>
        <taxon>Lecanoromycetes</taxon>
        <taxon>OSLEUM clade</taxon>
        <taxon>Ostropomycetidae</taxon>
        <taxon>Ostropales</taxon>
        <taxon>Graphidaceae</taxon>
        <taxon>Gomphilloideae</taxon>
        <taxon>Gomphillus</taxon>
    </lineage>
</organism>
<keyword evidence="1" id="KW-0378">Hydrolase</keyword>
<dbReference type="SUPFAM" id="SSF53474">
    <property type="entry name" value="alpha/beta-Hydrolases"/>
    <property type="match status" value="1"/>
</dbReference>
<dbReference type="EMBL" id="CAJPDQ010000005">
    <property type="protein sequence ID" value="CAF9910288.1"/>
    <property type="molecule type" value="Genomic_DNA"/>
</dbReference>
<keyword evidence="4" id="KW-1185">Reference proteome</keyword>
<dbReference type="PANTHER" id="PTHR48070">
    <property type="entry name" value="ESTERASE OVCA2"/>
    <property type="match status" value="1"/>
</dbReference>
<dbReference type="InterPro" id="IPR005645">
    <property type="entry name" value="FSH-like_dom"/>
</dbReference>
<evidence type="ECO:0000256" key="1">
    <source>
        <dbReference type="ARBA" id="ARBA00022801"/>
    </source>
</evidence>
<dbReference type="Pfam" id="PF03959">
    <property type="entry name" value="FSH1"/>
    <property type="match status" value="1"/>
</dbReference>
<dbReference type="InterPro" id="IPR050593">
    <property type="entry name" value="LovG"/>
</dbReference>
<dbReference type="GO" id="GO:0005634">
    <property type="term" value="C:nucleus"/>
    <property type="evidence" value="ECO:0007669"/>
    <property type="project" value="TreeGrafter"/>
</dbReference>
<dbReference type="AlphaFoldDB" id="A0A8H3ETV5"/>
<evidence type="ECO:0000313" key="3">
    <source>
        <dbReference type="EMBL" id="CAF9910288.1"/>
    </source>
</evidence>
<dbReference type="GO" id="GO:0016787">
    <property type="term" value="F:hydrolase activity"/>
    <property type="evidence" value="ECO:0007669"/>
    <property type="project" value="UniProtKB-KW"/>
</dbReference>
<comment type="caution">
    <text evidence="3">The sequence shown here is derived from an EMBL/GenBank/DDBJ whole genome shotgun (WGS) entry which is preliminary data.</text>
</comment>
<feature type="domain" description="Serine hydrolase" evidence="2">
    <location>
        <begin position="2"/>
        <end position="235"/>
    </location>
</feature>
<accession>A0A8H3ETV5</accession>
<dbReference type="Proteomes" id="UP000664169">
    <property type="component" value="Unassembled WGS sequence"/>
</dbReference>
<dbReference type="GO" id="GO:0019748">
    <property type="term" value="P:secondary metabolic process"/>
    <property type="evidence" value="ECO:0007669"/>
    <property type="project" value="TreeGrafter"/>
</dbReference>
<dbReference type="InterPro" id="IPR029058">
    <property type="entry name" value="AB_hydrolase_fold"/>
</dbReference>
<dbReference type="OrthoDB" id="414698at2759"/>
<reference evidence="3" key="1">
    <citation type="submission" date="2021-03" db="EMBL/GenBank/DDBJ databases">
        <authorList>
            <person name="Tagirdzhanova G."/>
        </authorList>
    </citation>
    <scope>NUCLEOTIDE SEQUENCE</scope>
</reference>
<dbReference type="Gene3D" id="3.40.50.1820">
    <property type="entry name" value="alpha/beta hydrolase"/>
    <property type="match status" value="1"/>
</dbReference>
<protein>
    <recommendedName>
        <fullName evidence="2">Serine hydrolase domain-containing protein</fullName>
    </recommendedName>
</protein>
<dbReference type="PANTHER" id="PTHR48070:SF4">
    <property type="entry name" value="ESTERASE ALNB"/>
    <property type="match status" value="1"/>
</dbReference>
<evidence type="ECO:0000259" key="2">
    <source>
        <dbReference type="Pfam" id="PF03959"/>
    </source>
</evidence>
<name>A0A8H3ETV5_9LECA</name>
<dbReference type="GO" id="GO:0005737">
    <property type="term" value="C:cytoplasm"/>
    <property type="evidence" value="ECO:0007669"/>
    <property type="project" value="TreeGrafter"/>
</dbReference>
<evidence type="ECO:0000313" key="4">
    <source>
        <dbReference type="Proteomes" id="UP000664169"/>
    </source>
</evidence>